<dbReference type="PATRIC" id="fig|1121439.3.peg.2212"/>
<keyword evidence="3 6" id="KW-0812">Transmembrane</keyword>
<dbReference type="EMBL" id="ATHI01000028">
    <property type="protein sequence ID" value="EPR31519.1"/>
    <property type="molecule type" value="Genomic_DNA"/>
</dbReference>
<gene>
    <name evidence="8" type="ORF">dsat_0843</name>
</gene>
<dbReference type="RefSeq" id="WP_020887540.1">
    <property type="nucleotide sequence ID" value="NZ_ATHI01000028.1"/>
</dbReference>
<dbReference type="Proteomes" id="UP000014975">
    <property type="component" value="Unassembled WGS sequence"/>
</dbReference>
<dbReference type="PANTHER" id="PTHR35007">
    <property type="entry name" value="INTEGRAL MEMBRANE PROTEIN-RELATED"/>
    <property type="match status" value="1"/>
</dbReference>
<dbReference type="eggNOG" id="COG2064">
    <property type="taxonomic scope" value="Bacteria"/>
</dbReference>
<feature type="transmembrane region" description="Helical" evidence="6">
    <location>
        <begin position="104"/>
        <end position="124"/>
    </location>
</feature>
<feature type="transmembrane region" description="Helical" evidence="6">
    <location>
        <begin position="136"/>
        <end position="156"/>
    </location>
</feature>
<protein>
    <submittedName>
        <fullName evidence="8">Type II secretion system F domain-containing protein</fullName>
    </submittedName>
</protein>
<evidence type="ECO:0000313" key="9">
    <source>
        <dbReference type="Proteomes" id="UP000014975"/>
    </source>
</evidence>
<evidence type="ECO:0000256" key="5">
    <source>
        <dbReference type="ARBA" id="ARBA00023136"/>
    </source>
</evidence>
<evidence type="ECO:0000256" key="6">
    <source>
        <dbReference type="SAM" id="Phobius"/>
    </source>
</evidence>
<keyword evidence="5 6" id="KW-0472">Membrane</keyword>
<keyword evidence="2" id="KW-1003">Cell membrane</keyword>
<feature type="transmembrane region" description="Helical" evidence="6">
    <location>
        <begin position="6"/>
        <end position="27"/>
    </location>
</feature>
<dbReference type="Pfam" id="PF00482">
    <property type="entry name" value="T2SSF"/>
    <property type="match status" value="1"/>
</dbReference>
<keyword evidence="9" id="KW-1185">Reference proteome</keyword>
<dbReference type="PANTHER" id="PTHR35007:SF2">
    <property type="entry name" value="PILUS ASSEMBLE PROTEIN"/>
    <property type="match status" value="1"/>
</dbReference>
<comment type="caution">
    <text evidence="8">The sequence shown here is derived from an EMBL/GenBank/DDBJ whole genome shotgun (WGS) entry which is preliminary data.</text>
</comment>
<dbReference type="AlphaFoldDB" id="S7UCA3"/>
<organism evidence="8 9">
    <name type="scientific">Alkalidesulfovibrio alkalitolerans DSM 16529</name>
    <dbReference type="NCBI Taxonomy" id="1121439"/>
    <lineage>
        <taxon>Bacteria</taxon>
        <taxon>Pseudomonadati</taxon>
        <taxon>Thermodesulfobacteriota</taxon>
        <taxon>Desulfovibrionia</taxon>
        <taxon>Desulfovibrionales</taxon>
        <taxon>Desulfovibrionaceae</taxon>
        <taxon>Alkalidesulfovibrio</taxon>
    </lineage>
</organism>
<reference evidence="8 9" key="1">
    <citation type="journal article" date="2013" name="Genome Announc.">
        <title>Draft genome sequences for three mercury-methylating, sulfate-reducing bacteria.</title>
        <authorList>
            <person name="Brown S.D."/>
            <person name="Hurt R.A.Jr."/>
            <person name="Gilmour C.C."/>
            <person name="Elias D.A."/>
        </authorList>
    </citation>
    <scope>NUCLEOTIDE SEQUENCE [LARGE SCALE GENOMIC DNA]</scope>
    <source>
        <strain evidence="8 9">DSM 16529</strain>
    </source>
</reference>
<feature type="domain" description="Type II secretion system protein GspF" evidence="7">
    <location>
        <begin position="175"/>
        <end position="303"/>
    </location>
</feature>
<dbReference type="STRING" id="1121439.dsat_0843"/>
<keyword evidence="4 6" id="KW-1133">Transmembrane helix</keyword>
<evidence type="ECO:0000256" key="3">
    <source>
        <dbReference type="ARBA" id="ARBA00022692"/>
    </source>
</evidence>
<accession>S7UCA3</accession>
<evidence type="ECO:0000256" key="4">
    <source>
        <dbReference type="ARBA" id="ARBA00022989"/>
    </source>
</evidence>
<dbReference type="InterPro" id="IPR018076">
    <property type="entry name" value="T2SS_GspF_dom"/>
</dbReference>
<evidence type="ECO:0000256" key="1">
    <source>
        <dbReference type="ARBA" id="ARBA00004651"/>
    </source>
</evidence>
<name>S7UCA3_9BACT</name>
<evidence type="ECO:0000256" key="2">
    <source>
        <dbReference type="ARBA" id="ARBA00022475"/>
    </source>
</evidence>
<evidence type="ECO:0000259" key="7">
    <source>
        <dbReference type="Pfam" id="PF00482"/>
    </source>
</evidence>
<sequence length="319" mass="34983">MDYTVLLIVGAAAVSVFMAAMGILGLARGGGATLNVVQRIERASGRAVAASQTAEPTVHLRLGRWLFDQVRQLGERIAPKDRTTLSEERVRFLQAGLRHHQAPLVFLGARLALMIVFVSLAFLLPVLFPNPALKRFLFLFVTLGALIGYAVPGMWLKSRTTERKRTLLNELPDALDLLVVCVEAGMGLDQAIERVSREVATSAPEISKELKLLTLELRAGKKRHDALRGLSLRIGLDDVDALVTLLVQADSFGTSVATTLRVYSETMRTRRFQRAEETAAKLPVKLLFPLVLFILPALFVVIVGPAGLQLMDVFARINP</sequence>
<dbReference type="GO" id="GO:0005886">
    <property type="term" value="C:plasma membrane"/>
    <property type="evidence" value="ECO:0007669"/>
    <property type="project" value="UniProtKB-SubCell"/>
</dbReference>
<feature type="transmembrane region" description="Helical" evidence="6">
    <location>
        <begin position="286"/>
        <end position="308"/>
    </location>
</feature>
<evidence type="ECO:0000313" key="8">
    <source>
        <dbReference type="EMBL" id="EPR31519.1"/>
    </source>
</evidence>
<comment type="subcellular location">
    <subcellularLocation>
        <location evidence="1">Cell membrane</location>
        <topology evidence="1">Multi-pass membrane protein</topology>
    </subcellularLocation>
</comment>
<proteinExistence type="predicted"/>